<evidence type="ECO:0000256" key="6">
    <source>
        <dbReference type="PIRSR" id="PIRSR000097-3"/>
    </source>
</evidence>
<dbReference type="STRING" id="34475.A0A4Y9Y6V1"/>
<organism evidence="8 9">
    <name type="scientific">Rhodofomes roseus</name>
    <dbReference type="NCBI Taxonomy" id="34475"/>
    <lineage>
        <taxon>Eukaryota</taxon>
        <taxon>Fungi</taxon>
        <taxon>Dikarya</taxon>
        <taxon>Basidiomycota</taxon>
        <taxon>Agaricomycotina</taxon>
        <taxon>Agaricomycetes</taxon>
        <taxon>Polyporales</taxon>
        <taxon>Rhodofomes</taxon>
    </lineage>
</organism>
<evidence type="ECO:0000256" key="3">
    <source>
        <dbReference type="ARBA" id="ARBA00023002"/>
    </source>
</evidence>
<dbReference type="PROSITE" id="PS00063">
    <property type="entry name" value="ALDOKETO_REDUCTASE_3"/>
    <property type="match status" value="1"/>
</dbReference>
<evidence type="ECO:0000313" key="8">
    <source>
        <dbReference type="EMBL" id="TFY57307.1"/>
    </source>
</evidence>
<evidence type="ECO:0000313" key="9">
    <source>
        <dbReference type="Proteomes" id="UP000298390"/>
    </source>
</evidence>
<accession>A0A4Y9Y6V1</accession>
<feature type="active site" description="Proton donor" evidence="4">
    <location>
        <position position="51"/>
    </location>
</feature>
<dbReference type="InterPro" id="IPR018170">
    <property type="entry name" value="Aldo/ket_reductase_CS"/>
</dbReference>
<keyword evidence="3" id="KW-0560">Oxidoreductase</keyword>
<dbReference type="Pfam" id="PF00248">
    <property type="entry name" value="Aldo_ket_red"/>
    <property type="match status" value="1"/>
</dbReference>
<comment type="similarity">
    <text evidence="1">Belongs to the aldo/keto reductase family.</text>
</comment>
<gene>
    <name evidence="8" type="ORF">EVJ58_g7096</name>
</gene>
<evidence type="ECO:0000256" key="5">
    <source>
        <dbReference type="PIRSR" id="PIRSR000097-2"/>
    </source>
</evidence>
<reference evidence="8 9" key="1">
    <citation type="submission" date="2019-01" db="EMBL/GenBank/DDBJ databases">
        <title>Genome sequencing of the rare red list fungi Fomitopsis rosea.</title>
        <authorList>
            <person name="Buettner E."/>
            <person name="Kellner H."/>
        </authorList>
    </citation>
    <scope>NUCLEOTIDE SEQUENCE [LARGE SCALE GENOMIC DNA]</scope>
    <source>
        <strain evidence="8 9">DSM 105464</strain>
    </source>
</reference>
<dbReference type="GO" id="GO:0016616">
    <property type="term" value="F:oxidoreductase activity, acting on the CH-OH group of donors, NAD or NADP as acceptor"/>
    <property type="evidence" value="ECO:0007669"/>
    <property type="project" value="UniProtKB-ARBA"/>
</dbReference>
<evidence type="ECO:0000259" key="7">
    <source>
        <dbReference type="Pfam" id="PF00248"/>
    </source>
</evidence>
<comment type="caution">
    <text evidence="8">The sequence shown here is derived from an EMBL/GenBank/DDBJ whole genome shotgun (WGS) entry which is preliminary data.</text>
</comment>
<feature type="binding site" evidence="5">
    <location>
        <position position="107"/>
    </location>
    <ligand>
        <name>substrate</name>
    </ligand>
</feature>
<dbReference type="Gene3D" id="3.20.20.100">
    <property type="entry name" value="NADP-dependent oxidoreductase domain"/>
    <property type="match status" value="1"/>
</dbReference>
<dbReference type="InterPro" id="IPR020471">
    <property type="entry name" value="AKR"/>
</dbReference>
<dbReference type="Proteomes" id="UP000298390">
    <property type="component" value="Unassembled WGS sequence"/>
</dbReference>
<feature type="site" description="Lowers pKa of active site Tyr" evidence="6">
    <location>
        <position position="76"/>
    </location>
</feature>
<sequence length="294" mass="31943">MPASQYVTLNTGAQVPTLGLGTWKSAPGAVEKAVEVALKSGYRHIDTAQAYANEREVGEGIKRSGVPREDIFLTTKLNNTEQADPLAGLQKSLAALETPYLDLWLMHWPCPMKDGKPDRSLNWLDTWKGMEAVFKAHPDKVRAIGVSNVSVPFLAELLAIASVVPAVNQIESHPSLAQEELVELCRSKGIAITAYSPLGSDNAPLGAHPVVKEIAAKHGVTPHNILVSFHANRPGVNVIPKSVTPERIVANMKIVDLAPEEVQQLFDIEKEGSRRVCKPFWTGYGDIGFADCKQ</sequence>
<dbReference type="AlphaFoldDB" id="A0A4Y9Y6V1"/>
<dbReference type="InterPro" id="IPR036812">
    <property type="entry name" value="NAD(P)_OxRdtase_dom_sf"/>
</dbReference>
<dbReference type="PANTHER" id="PTHR43827:SF3">
    <property type="entry name" value="NADP-DEPENDENT OXIDOREDUCTASE DOMAIN-CONTAINING PROTEIN"/>
    <property type="match status" value="1"/>
</dbReference>
<protein>
    <recommendedName>
        <fullName evidence="7">NADP-dependent oxidoreductase domain-containing protein</fullName>
    </recommendedName>
</protein>
<feature type="domain" description="NADP-dependent oxidoreductase" evidence="7">
    <location>
        <begin position="18"/>
        <end position="265"/>
    </location>
</feature>
<evidence type="ECO:0000256" key="2">
    <source>
        <dbReference type="ARBA" id="ARBA00022857"/>
    </source>
</evidence>
<dbReference type="PROSITE" id="PS00798">
    <property type="entry name" value="ALDOKETO_REDUCTASE_1"/>
    <property type="match status" value="1"/>
</dbReference>
<proteinExistence type="inferred from homology"/>
<dbReference type="FunFam" id="3.20.20.100:FF:000002">
    <property type="entry name" value="2,5-diketo-D-gluconic acid reductase A"/>
    <property type="match status" value="1"/>
</dbReference>
<dbReference type="EMBL" id="SEKV01000438">
    <property type="protein sequence ID" value="TFY57307.1"/>
    <property type="molecule type" value="Genomic_DNA"/>
</dbReference>
<dbReference type="CDD" id="cd19071">
    <property type="entry name" value="AKR_AKR1-5-like"/>
    <property type="match status" value="1"/>
</dbReference>
<evidence type="ECO:0000256" key="1">
    <source>
        <dbReference type="ARBA" id="ARBA00007905"/>
    </source>
</evidence>
<dbReference type="PRINTS" id="PR00069">
    <property type="entry name" value="ALDKETRDTASE"/>
</dbReference>
<evidence type="ECO:0000256" key="4">
    <source>
        <dbReference type="PIRSR" id="PIRSR000097-1"/>
    </source>
</evidence>
<dbReference type="SUPFAM" id="SSF51430">
    <property type="entry name" value="NAD(P)-linked oxidoreductase"/>
    <property type="match status" value="1"/>
</dbReference>
<dbReference type="PANTHER" id="PTHR43827">
    <property type="entry name" value="2,5-DIKETO-D-GLUCONIC ACID REDUCTASE"/>
    <property type="match status" value="1"/>
</dbReference>
<dbReference type="PIRSF" id="PIRSF000097">
    <property type="entry name" value="AKR"/>
    <property type="match status" value="1"/>
</dbReference>
<keyword evidence="2" id="KW-0521">NADP</keyword>
<dbReference type="InterPro" id="IPR023210">
    <property type="entry name" value="NADP_OxRdtase_dom"/>
</dbReference>
<name>A0A4Y9Y6V1_9APHY</name>